<gene>
    <name evidence="8" type="ORF">H109_03975</name>
</gene>
<dbReference type="PROSITE" id="PS51194">
    <property type="entry name" value="HELICASE_CTER"/>
    <property type="match status" value="1"/>
</dbReference>
<dbReference type="EMBL" id="AOKY01000278">
    <property type="protein sequence ID" value="KDB24120.1"/>
    <property type="molecule type" value="Genomic_DNA"/>
</dbReference>
<protein>
    <recommendedName>
        <fullName evidence="7">Helicase C-terminal domain-containing protein</fullName>
    </recommendedName>
</protein>
<evidence type="ECO:0000259" key="7">
    <source>
        <dbReference type="PROSITE" id="PS51194"/>
    </source>
</evidence>
<accession>A0A059J8F0</accession>
<dbReference type="GO" id="GO:0008168">
    <property type="term" value="F:methyltransferase activity"/>
    <property type="evidence" value="ECO:0007669"/>
    <property type="project" value="UniProtKB-KW"/>
</dbReference>
<sequence length="2122" mass="239502">MDIAEGCRSLRETDASNSISSVSNSSISSPRTSDTDIESLLDTSIDFPLQEKCLEIPPNVREVVSEEVRSLLVSVPPEILRGKYTILPGERPKPGLDRSLPPICKIEDIFEDLTAQALKNGFDSFLSHIGTRELRVATMCSGTESPLLALEMIQSSLRQLTGRTFRLHHLFSAEIDAFKQSYIQRNFSPEIIFRDVNELVAEEATTAFGSVKKVPTDPDLLVVGFSCVDFSALNFYRKSLEEMGESGHTFYGVIRYMQRCRPALVVLENVCSAPWEQIKTILQEIDYNGYHMKIDSKNYYLPQTRERGYMICIDQRRLVTEPAGEAKSKKSSAFAQLMKKLERPASSPVTQFLLSHDDIRLQDAVNDISANSNKDRQAVDWTRYKARHLGYRMREGLGDKRPLTKWQENGTCQMPDFYWHGWSRTQTERVWDTLDVNFLRTVARGYDINSKSRVIDLSQGLDRELDQRASGVAGCLTPRGQHFITSRGGPLLGIEALALQGIPIDRLLIGNDGQRDLHDLAGNAMTSTVVGAAIITALTLGYQALPLPTAPCGLDDSELIAQQPSIAPNHTMVPLLPNIADDNGIPTGELHQLSLRTARLCYCDGHIGTRSDIILNCDACGHTSCSKCGKNPPHCYKPVETDELKLRLPPIEFETQAKTRLPMCLQVSGLSIEMFQSLREPDMQPDVNDAWDAFINTIEHSLSDILKFQGVMRQSGWTITYEGINSLLKLTCTSIGLQWLLYVIPSKSEPSNSPLRQILNRPIAKMTPSGSSLFDGTWLIGSPISSQFDLLVAGGGHLVDSLPARSGLQHPSFRNLRTWSILHIDAKDEDMKNLDIDIRGAYELLPDCGAASGSLRKRLNFPDSPVYLFLDPTEIGPHQLDSWVFSLEHERLGFRQARNTIAEVRPNWNPLYLNHGRDTVPCWYRKWRESVSVSLSVYRTSPPPQYFIANPSEVLASCNYTCDGSYSTLLQCSVPADLSDLEIVPGMVKTENLLESASMLKKFGWILQRAIGITQFENWETVQTSFPGFKLDCSTCAPEKPRLAWALDEKDRVYAYENPEDAASFERSIKSRPAPFLGFTTLGESSILHFRICLNVLSLLHRAAGNLGVKDNVTLQWRLCIDTTGFIPRRLLKLLEKNNKLDAPHTQPPNFRRHHLRPEQLRSLQWMCNQESDYARTFVEEEVVEALLPTINWRAEGKASTEKMVLGGILGDEVGYGKTAISLGLIDVQYEKDVATVPTSVRGRIPIKATMILVPGHLFDQWKREIHKFLGNTYKILEVKTNSSYGSTTIRDFEEADIILVSTSVLKGTAYYTMMECLAAAPELPKGEGRIFVEWLHDALGSLSEQVDRLLTSGPVSVLKNIDDRKEELRQGNGLSKYKPSRRLKGQKFQEYLLKMRQTAVMTDLHETTVKDTIDGKVDSIDSAVELGKRKREASPAGQVTEIQQESKKPKKAAQTRKDGGNISVEIFHLRQSSTDWRNVRSPLLHMFEFNRIIIDEFTYSKDRNYAAVLAISSRKKWILSGTPPLNNFADVKSFSPFLGINLGIDEDDGRKVENERLRTIQRERTEVEQFQPLVTRRSTAWHERRHQVAQGFLDQFMRKNIPDIDDIPWTEHIIGVSLSAAERAVYLELFMQLMSQNLRLRKHGRGLYDSEEIARLDEIIGNSSGPEEALCKRCSLFIYNDPAFSSNFSSLEEPNEMKPMDDNPLIYTRRKQISSLATDIMSRVRRGLWLRDQLDEGTTHFDRLLDSIEQDRFGDLLVTAGIKMLIKRAKVISDPSDGSMFYLAALEKKKNPDDPRPEFPKNQTELTSDLNYCTDSLRRLVYETIAHTRALRLYHAVQCFQNPPPSSKFICYSCSSERDDPRSLSILGECGHSTCESCIEHCQLRERCLLEGCSGTVHEYRIIKWTDLCHSERHTPTDKLAKYGGSKFTAVIELLEDAKRVPADDQVLLFIQFPELMDAASKALESASIPHTVIQPGDRTPTSKISEFQNGKESVKSKVLILNLGDVTASGLNLQNANHIIFFGPLVARSQYDYNSGMAQAIGRSQRYGQLKHVHIYHVLALRTVEVNIFERRRKQYLAKRGDRFIAVQKSEIQETDEVDWKGFPLEGSNAESYQDNFDEQ</sequence>
<dbReference type="InterPro" id="IPR001525">
    <property type="entry name" value="C5_MeTfrase"/>
</dbReference>
<dbReference type="PANTHER" id="PTHR45626">
    <property type="entry name" value="TRANSCRIPTION TERMINATION FACTOR 2-RELATED"/>
    <property type="match status" value="1"/>
</dbReference>
<feature type="domain" description="Helicase C-terminal" evidence="7">
    <location>
        <begin position="1928"/>
        <end position="2100"/>
    </location>
</feature>
<dbReference type="OMA" id="SMIPYIT"/>
<dbReference type="Gene3D" id="3.40.50.10810">
    <property type="entry name" value="Tandem AAA-ATPase domain"/>
    <property type="match status" value="2"/>
</dbReference>
<dbReference type="GO" id="GO:0032259">
    <property type="term" value="P:methylation"/>
    <property type="evidence" value="ECO:0007669"/>
    <property type="project" value="UniProtKB-KW"/>
</dbReference>
<evidence type="ECO:0000256" key="5">
    <source>
        <dbReference type="ARBA" id="ARBA00022840"/>
    </source>
</evidence>
<dbReference type="InterPro" id="IPR050628">
    <property type="entry name" value="SNF2_RAD54_helicase_TF"/>
</dbReference>
<proteinExistence type="predicted"/>
<dbReference type="InterPro" id="IPR001650">
    <property type="entry name" value="Helicase_C-like"/>
</dbReference>
<keyword evidence="9" id="KW-1185">Reference proteome</keyword>
<dbReference type="InterPro" id="IPR038718">
    <property type="entry name" value="SNF2-like_sf"/>
</dbReference>
<dbReference type="Gene3D" id="3.40.50.150">
    <property type="entry name" value="Vaccinia Virus protein VP39"/>
    <property type="match status" value="1"/>
</dbReference>
<dbReference type="Proteomes" id="UP000024533">
    <property type="component" value="Unassembled WGS sequence"/>
</dbReference>
<dbReference type="GO" id="GO:0008094">
    <property type="term" value="F:ATP-dependent activity, acting on DNA"/>
    <property type="evidence" value="ECO:0007669"/>
    <property type="project" value="TreeGrafter"/>
</dbReference>
<dbReference type="GO" id="GO:0016787">
    <property type="term" value="F:hydrolase activity"/>
    <property type="evidence" value="ECO:0007669"/>
    <property type="project" value="UniProtKB-KW"/>
</dbReference>
<organism evidence="8 9">
    <name type="scientific">Trichophyton interdigitale (strain MR816)</name>
    <dbReference type="NCBI Taxonomy" id="1215338"/>
    <lineage>
        <taxon>Eukaryota</taxon>
        <taxon>Fungi</taxon>
        <taxon>Dikarya</taxon>
        <taxon>Ascomycota</taxon>
        <taxon>Pezizomycotina</taxon>
        <taxon>Eurotiomycetes</taxon>
        <taxon>Eurotiomycetidae</taxon>
        <taxon>Onygenales</taxon>
        <taxon>Arthrodermataceae</taxon>
        <taxon>Trichophyton</taxon>
    </lineage>
</organism>
<dbReference type="PANTHER" id="PTHR45626:SF26">
    <property type="entry name" value="FAMILY HELICASE, PUTATIVE (AFU_ORTHOLOGUE AFUA_2G09120)-RELATED"/>
    <property type="match status" value="1"/>
</dbReference>
<dbReference type="GO" id="GO:0005634">
    <property type="term" value="C:nucleus"/>
    <property type="evidence" value="ECO:0007669"/>
    <property type="project" value="TreeGrafter"/>
</dbReference>
<dbReference type="OrthoDB" id="4169731at2759"/>
<name>A0A059J8F0_TRIIM</name>
<evidence type="ECO:0000256" key="4">
    <source>
        <dbReference type="ARBA" id="ARBA00022801"/>
    </source>
</evidence>
<keyword evidence="3" id="KW-0547">Nucleotide-binding</keyword>
<dbReference type="SUPFAM" id="SSF53335">
    <property type="entry name" value="S-adenosyl-L-methionine-dependent methyltransferases"/>
    <property type="match status" value="1"/>
</dbReference>
<evidence type="ECO:0000256" key="1">
    <source>
        <dbReference type="ARBA" id="ARBA00022603"/>
    </source>
</evidence>
<comment type="caution">
    <text evidence="8">The sequence shown here is derived from an EMBL/GenBank/DDBJ whole genome shotgun (WGS) entry which is preliminary data.</text>
</comment>
<dbReference type="CDD" id="cd18793">
    <property type="entry name" value="SF2_C_SNF"/>
    <property type="match status" value="1"/>
</dbReference>
<dbReference type="Pfam" id="PF00271">
    <property type="entry name" value="Helicase_C"/>
    <property type="match status" value="1"/>
</dbReference>
<feature type="region of interest" description="Disordered" evidence="6">
    <location>
        <begin position="1428"/>
        <end position="1458"/>
    </location>
</feature>
<dbReference type="SUPFAM" id="SSF52540">
    <property type="entry name" value="P-loop containing nucleoside triphosphate hydrolases"/>
    <property type="match status" value="2"/>
</dbReference>
<dbReference type="InterPro" id="IPR029063">
    <property type="entry name" value="SAM-dependent_MTases_sf"/>
</dbReference>
<reference evidence="8 9" key="1">
    <citation type="submission" date="2014-02" db="EMBL/GenBank/DDBJ databases">
        <title>The Genome Sequence of Trichophyton interdigitale MR816.</title>
        <authorList>
            <consortium name="The Broad Institute Genomics Platform"/>
            <person name="Cuomo C.A."/>
            <person name="White T.C."/>
            <person name="Graser Y."/>
            <person name="Martinez-Rossi N."/>
            <person name="Heitman J."/>
            <person name="Young S.K."/>
            <person name="Zeng Q."/>
            <person name="Gargeya S."/>
            <person name="Abouelleil A."/>
            <person name="Alvarado L."/>
            <person name="Chapman S.B."/>
            <person name="Gainer-Dewar J."/>
            <person name="Goldberg J."/>
            <person name="Griggs A."/>
            <person name="Gujja S."/>
            <person name="Hansen M."/>
            <person name="Howarth C."/>
            <person name="Imamovic A."/>
            <person name="Larimer J."/>
            <person name="Martinez D."/>
            <person name="Murphy C."/>
            <person name="Pearson M.D."/>
            <person name="Persinoti G."/>
            <person name="Poon T."/>
            <person name="Priest M."/>
            <person name="Roberts A.D."/>
            <person name="Saif S."/>
            <person name="Shea T.D."/>
            <person name="Sykes S.N."/>
            <person name="Wortman J."/>
            <person name="Nusbaum C."/>
            <person name="Birren B."/>
        </authorList>
    </citation>
    <scope>NUCLEOTIDE SEQUENCE [LARGE SCALE GENOMIC DNA]</scope>
    <source>
        <strain evidence="8 9">MR816</strain>
    </source>
</reference>
<evidence type="ECO:0000256" key="3">
    <source>
        <dbReference type="ARBA" id="ARBA00022741"/>
    </source>
</evidence>
<feature type="compositionally biased region" description="Low complexity" evidence="6">
    <location>
        <begin position="16"/>
        <end position="29"/>
    </location>
</feature>
<keyword evidence="2" id="KW-0808">Transferase</keyword>
<dbReference type="GO" id="GO:0005524">
    <property type="term" value="F:ATP binding"/>
    <property type="evidence" value="ECO:0007669"/>
    <property type="project" value="UniProtKB-KW"/>
</dbReference>
<dbReference type="SMART" id="SM00487">
    <property type="entry name" value="DEXDc"/>
    <property type="match status" value="1"/>
</dbReference>
<dbReference type="Pfam" id="PF00145">
    <property type="entry name" value="DNA_methylase"/>
    <property type="match status" value="1"/>
</dbReference>
<dbReference type="Pfam" id="PF00176">
    <property type="entry name" value="SNF2-rel_dom"/>
    <property type="match status" value="1"/>
</dbReference>
<keyword evidence="4" id="KW-0378">Hydrolase</keyword>
<dbReference type="STRING" id="1215338.A0A059J8F0"/>
<dbReference type="GO" id="GO:0006281">
    <property type="term" value="P:DNA repair"/>
    <property type="evidence" value="ECO:0007669"/>
    <property type="project" value="TreeGrafter"/>
</dbReference>
<dbReference type="InterPro" id="IPR049730">
    <property type="entry name" value="SNF2/RAD54-like_C"/>
</dbReference>
<dbReference type="InterPro" id="IPR000330">
    <property type="entry name" value="SNF2_N"/>
</dbReference>
<feature type="region of interest" description="Disordered" evidence="6">
    <location>
        <begin position="1"/>
        <end position="35"/>
    </location>
</feature>
<evidence type="ECO:0000313" key="9">
    <source>
        <dbReference type="Proteomes" id="UP000024533"/>
    </source>
</evidence>
<dbReference type="Gene3D" id="3.40.50.300">
    <property type="entry name" value="P-loop containing nucleotide triphosphate hydrolases"/>
    <property type="match status" value="1"/>
</dbReference>
<dbReference type="InterPro" id="IPR014001">
    <property type="entry name" value="Helicase_ATP-bd"/>
</dbReference>
<evidence type="ECO:0000313" key="8">
    <source>
        <dbReference type="EMBL" id="KDB24120.1"/>
    </source>
</evidence>
<dbReference type="HOGENOM" id="CLU_000796_0_0_1"/>
<dbReference type="InterPro" id="IPR027417">
    <property type="entry name" value="P-loop_NTPase"/>
</dbReference>
<evidence type="ECO:0000256" key="2">
    <source>
        <dbReference type="ARBA" id="ARBA00022679"/>
    </source>
</evidence>
<keyword evidence="1" id="KW-0489">Methyltransferase</keyword>
<keyword evidence="5" id="KW-0067">ATP-binding</keyword>
<evidence type="ECO:0000256" key="6">
    <source>
        <dbReference type="SAM" id="MobiDB-lite"/>
    </source>
</evidence>